<dbReference type="PANTHER" id="PTHR33387:SF3">
    <property type="entry name" value="DUF985 DOMAIN-CONTAINING PROTEIN"/>
    <property type="match status" value="1"/>
</dbReference>
<dbReference type="Proteomes" id="UP000245461">
    <property type="component" value="Unassembled WGS sequence"/>
</dbReference>
<dbReference type="AlphaFoldDB" id="A0A317EEQ6"/>
<dbReference type="Gene3D" id="2.60.120.10">
    <property type="entry name" value="Jelly Rolls"/>
    <property type="match status" value="1"/>
</dbReference>
<dbReference type="Pfam" id="PF06172">
    <property type="entry name" value="Cupin_5"/>
    <property type="match status" value="1"/>
</dbReference>
<reference evidence="2 3" key="1">
    <citation type="submission" date="2018-05" db="EMBL/GenBank/DDBJ databases">
        <title>Zavarzinia sp. HR-AS.</title>
        <authorList>
            <person name="Lee Y."/>
            <person name="Jeon C.O."/>
        </authorList>
    </citation>
    <scope>NUCLEOTIDE SEQUENCE [LARGE SCALE GENOMIC DNA]</scope>
    <source>
        <strain evidence="2 3">HR-AS</strain>
    </source>
</reference>
<evidence type="ECO:0000313" key="2">
    <source>
        <dbReference type="EMBL" id="PWR25102.1"/>
    </source>
</evidence>
<dbReference type="InterPro" id="IPR039935">
    <property type="entry name" value="YML079W-like"/>
</dbReference>
<organism evidence="2 3">
    <name type="scientific">Zavarzinia aquatilis</name>
    <dbReference type="NCBI Taxonomy" id="2211142"/>
    <lineage>
        <taxon>Bacteria</taxon>
        <taxon>Pseudomonadati</taxon>
        <taxon>Pseudomonadota</taxon>
        <taxon>Alphaproteobacteria</taxon>
        <taxon>Rhodospirillales</taxon>
        <taxon>Zavarziniaceae</taxon>
        <taxon>Zavarzinia</taxon>
    </lineage>
</organism>
<name>A0A317EEQ6_9PROT</name>
<feature type="domain" description="DUF985" evidence="1">
    <location>
        <begin position="9"/>
        <end position="134"/>
    </location>
</feature>
<dbReference type="InterPro" id="IPR011051">
    <property type="entry name" value="RmlC_Cupin_sf"/>
</dbReference>
<evidence type="ECO:0000259" key="1">
    <source>
        <dbReference type="Pfam" id="PF06172"/>
    </source>
</evidence>
<dbReference type="InterPro" id="IPR009327">
    <property type="entry name" value="Cupin_DUF985"/>
</dbReference>
<keyword evidence="3" id="KW-1185">Reference proteome</keyword>
<sequence>MSADLDAAEVIRRLGLQPHPEGGHYRETFRDAGPGRSASTAIYYLLQHGENSHWHRVDAVEVWHWYAGAPLALTISPDGHDISGHHLGPDIHLGQQPQVVVPAFAWQAAVSLGRWTLVGCTVAPGFDFAGFEMAPPDWRPRPRTGR</sequence>
<dbReference type="PANTHER" id="PTHR33387">
    <property type="entry name" value="RMLC-LIKE JELLY ROLL FOLD PROTEIN"/>
    <property type="match status" value="1"/>
</dbReference>
<gene>
    <name evidence="2" type="ORF">DKG74_04865</name>
</gene>
<dbReference type="OrthoDB" id="9798288at2"/>
<proteinExistence type="predicted"/>
<comment type="caution">
    <text evidence="2">The sequence shown here is derived from an EMBL/GenBank/DDBJ whole genome shotgun (WGS) entry which is preliminary data.</text>
</comment>
<protein>
    <submittedName>
        <fullName evidence="2">Cupin</fullName>
    </submittedName>
</protein>
<dbReference type="EMBL" id="QGLE01000002">
    <property type="protein sequence ID" value="PWR25102.1"/>
    <property type="molecule type" value="Genomic_DNA"/>
</dbReference>
<dbReference type="SUPFAM" id="SSF51182">
    <property type="entry name" value="RmlC-like cupins"/>
    <property type="match status" value="1"/>
</dbReference>
<dbReference type="CDD" id="cd06121">
    <property type="entry name" value="cupin_YML079wp"/>
    <property type="match status" value="1"/>
</dbReference>
<accession>A0A317EEQ6</accession>
<dbReference type="RefSeq" id="WP_109903211.1">
    <property type="nucleotide sequence ID" value="NZ_QGLE01000002.1"/>
</dbReference>
<evidence type="ECO:0000313" key="3">
    <source>
        <dbReference type="Proteomes" id="UP000245461"/>
    </source>
</evidence>
<dbReference type="InterPro" id="IPR014710">
    <property type="entry name" value="RmlC-like_jellyroll"/>
</dbReference>